<evidence type="ECO:0000313" key="1">
    <source>
        <dbReference type="EMBL" id="ESA20589.1"/>
    </source>
</evidence>
<reference evidence="1" key="1">
    <citation type="submission" date="2013-07" db="EMBL/GenBank/DDBJ databases">
        <title>The genome of an arbuscular mycorrhizal fungus provides insights into the evolution of the oldest plant symbiosis.</title>
        <authorList>
            <consortium name="DOE Joint Genome Institute"/>
            <person name="Tisserant E."/>
            <person name="Malbreil M."/>
            <person name="Kuo A."/>
            <person name="Kohler A."/>
            <person name="Symeonidi A."/>
            <person name="Balestrini R."/>
            <person name="Charron P."/>
            <person name="Duensing N."/>
            <person name="Frei-dit-Frey N."/>
            <person name="Gianinazzi-Pearson V."/>
            <person name="Gilbert B."/>
            <person name="Handa Y."/>
            <person name="Hijri M."/>
            <person name="Kaul R."/>
            <person name="Kawaguchi M."/>
            <person name="Krajinski F."/>
            <person name="Lammers P."/>
            <person name="Lapierre D."/>
            <person name="Masclaux F.G."/>
            <person name="Murat C."/>
            <person name="Morin E."/>
            <person name="Ndikumana S."/>
            <person name="Pagni M."/>
            <person name="Petitpierre D."/>
            <person name="Requena N."/>
            <person name="Rosikiewicz P."/>
            <person name="Riley R."/>
            <person name="Saito K."/>
            <person name="San Clemente H."/>
            <person name="Shapiro H."/>
            <person name="van Tuinen D."/>
            <person name="Becard G."/>
            <person name="Bonfante P."/>
            <person name="Paszkowski U."/>
            <person name="Shachar-Hill Y."/>
            <person name="Young J.P."/>
            <person name="Sanders I.R."/>
            <person name="Henrissat B."/>
            <person name="Rensing S.A."/>
            <person name="Grigoriev I.V."/>
            <person name="Corradi N."/>
            <person name="Roux C."/>
            <person name="Martin F."/>
        </authorList>
    </citation>
    <scope>NUCLEOTIDE SEQUENCE</scope>
    <source>
        <strain evidence="1">DAOM 197198</strain>
    </source>
</reference>
<sequence length="137" mass="15776">MFSLVPFIFEPNRATQVDWSVLAEIESVLKPTLFVKIDQSEVILNFSGGIQYHVGSSKLRSYFVNLINTALFLFQSLVRLSRETVVRMQDVVIFSAMYEAFPNTQVLQDKVTQKLDNELETSSAIQMLQEEILQRMH</sequence>
<accession>U9UJL2</accession>
<name>U9UJL2_RHIID</name>
<dbReference type="EMBL" id="KI277183">
    <property type="protein sequence ID" value="ESA20589.1"/>
    <property type="molecule type" value="Genomic_DNA"/>
</dbReference>
<dbReference type="HOGENOM" id="CLU_1866186_0_0_1"/>
<dbReference type="VEuPathDB" id="FungiDB:RhiirFUN_006455"/>
<protein>
    <submittedName>
        <fullName evidence="1">Uncharacterized protein</fullName>
    </submittedName>
</protein>
<proteinExistence type="predicted"/>
<organism evidence="1">
    <name type="scientific">Rhizophagus irregularis (strain DAOM 181602 / DAOM 197198 / MUCL 43194)</name>
    <name type="common">Arbuscular mycorrhizal fungus</name>
    <name type="synonym">Glomus intraradices</name>
    <dbReference type="NCBI Taxonomy" id="747089"/>
    <lineage>
        <taxon>Eukaryota</taxon>
        <taxon>Fungi</taxon>
        <taxon>Fungi incertae sedis</taxon>
        <taxon>Mucoromycota</taxon>
        <taxon>Glomeromycotina</taxon>
        <taxon>Glomeromycetes</taxon>
        <taxon>Glomerales</taxon>
        <taxon>Glomeraceae</taxon>
        <taxon>Rhizophagus</taxon>
    </lineage>
</organism>
<dbReference type="AlphaFoldDB" id="U9UJL2"/>
<gene>
    <name evidence="1" type="ORF">GLOINDRAFT_92289</name>
</gene>